<protein>
    <submittedName>
        <fullName evidence="5">Deleted in malignant brain tumors 1 -like</fullName>
    </submittedName>
</protein>
<accession>A0A6S7KJ73</accession>
<dbReference type="SMART" id="SM00202">
    <property type="entry name" value="SR"/>
    <property type="match status" value="1"/>
</dbReference>
<evidence type="ECO:0000256" key="2">
    <source>
        <dbReference type="ARBA" id="ARBA00022737"/>
    </source>
</evidence>
<dbReference type="PRINTS" id="PR00258">
    <property type="entry name" value="SPERACTRCPTR"/>
</dbReference>
<dbReference type="FunFam" id="3.10.250.10:FF:000011">
    <property type="entry name" value="Scavenger receptor class A member 5"/>
    <property type="match status" value="1"/>
</dbReference>
<dbReference type="InterPro" id="IPR036772">
    <property type="entry name" value="SRCR-like_dom_sf"/>
</dbReference>
<evidence type="ECO:0000313" key="6">
    <source>
        <dbReference type="Proteomes" id="UP001152795"/>
    </source>
</evidence>
<dbReference type="PROSITE" id="PS50287">
    <property type="entry name" value="SRCR_2"/>
    <property type="match status" value="1"/>
</dbReference>
<dbReference type="SUPFAM" id="SSF56487">
    <property type="entry name" value="SRCR-like"/>
    <property type="match status" value="1"/>
</dbReference>
<dbReference type="PANTHER" id="PTHR19331">
    <property type="entry name" value="SCAVENGER RECEPTOR DOMAIN-CONTAINING"/>
    <property type="match status" value="1"/>
</dbReference>
<dbReference type="AlphaFoldDB" id="A0A6S7KJ73"/>
<dbReference type="PANTHER" id="PTHR19331:SF465">
    <property type="entry name" value="EGG PEPTIDE SPERACT RECEPTOR"/>
    <property type="match status" value="1"/>
</dbReference>
<name>A0A6S7KJ73_PARCT</name>
<keyword evidence="6" id="KW-1185">Reference proteome</keyword>
<feature type="non-terminal residue" evidence="5">
    <location>
        <position position="106"/>
    </location>
</feature>
<comment type="caution">
    <text evidence="5">The sequence shown here is derived from an EMBL/GenBank/DDBJ whole genome shotgun (WGS) entry which is preliminary data.</text>
</comment>
<evidence type="ECO:0000256" key="3">
    <source>
        <dbReference type="ARBA" id="ARBA00023157"/>
    </source>
</evidence>
<dbReference type="InterPro" id="IPR001190">
    <property type="entry name" value="SRCR"/>
</dbReference>
<gene>
    <name evidence="5" type="ORF">PACLA_8A054381</name>
</gene>
<keyword evidence="1" id="KW-0732">Signal</keyword>
<feature type="non-terminal residue" evidence="5">
    <location>
        <position position="1"/>
    </location>
</feature>
<keyword evidence="3" id="KW-1015">Disulfide bond</keyword>
<keyword evidence="4" id="KW-0325">Glycoprotein</keyword>
<dbReference type="Proteomes" id="UP001152795">
    <property type="component" value="Unassembled WGS sequence"/>
</dbReference>
<proteinExistence type="predicted"/>
<sequence>IPLRLQGPLSSNGSGRVEIFHSGQWGTICDDSWDINDTTVVCRQLGYKYGVRALRGGDVPDGSGQIWLDSVSCTGIEQHLTSCSHDGWGNHNCGHHKDAGVECSSA</sequence>
<evidence type="ECO:0000256" key="4">
    <source>
        <dbReference type="ARBA" id="ARBA00023180"/>
    </source>
</evidence>
<evidence type="ECO:0000313" key="5">
    <source>
        <dbReference type="EMBL" id="CAB4042591.1"/>
    </source>
</evidence>
<reference evidence="5" key="1">
    <citation type="submission" date="2020-04" db="EMBL/GenBank/DDBJ databases">
        <authorList>
            <person name="Alioto T."/>
            <person name="Alioto T."/>
            <person name="Gomez Garrido J."/>
        </authorList>
    </citation>
    <scope>NUCLEOTIDE SEQUENCE</scope>
    <source>
        <strain evidence="5">A484AB</strain>
    </source>
</reference>
<organism evidence="5 6">
    <name type="scientific">Paramuricea clavata</name>
    <name type="common">Red gorgonian</name>
    <name type="synonym">Violescent sea-whip</name>
    <dbReference type="NCBI Taxonomy" id="317549"/>
    <lineage>
        <taxon>Eukaryota</taxon>
        <taxon>Metazoa</taxon>
        <taxon>Cnidaria</taxon>
        <taxon>Anthozoa</taxon>
        <taxon>Octocorallia</taxon>
        <taxon>Malacalcyonacea</taxon>
        <taxon>Plexauridae</taxon>
        <taxon>Paramuricea</taxon>
    </lineage>
</organism>
<dbReference type="Pfam" id="PF00530">
    <property type="entry name" value="SRCR"/>
    <property type="match status" value="1"/>
</dbReference>
<keyword evidence="2" id="KW-0677">Repeat</keyword>
<dbReference type="Gene3D" id="3.10.250.10">
    <property type="entry name" value="SRCR-like domain"/>
    <property type="match status" value="1"/>
</dbReference>
<dbReference type="GO" id="GO:0016020">
    <property type="term" value="C:membrane"/>
    <property type="evidence" value="ECO:0007669"/>
    <property type="project" value="InterPro"/>
</dbReference>
<dbReference type="OrthoDB" id="10051855at2759"/>
<dbReference type="EMBL" id="CACRXK020030435">
    <property type="protein sequence ID" value="CAB4042591.1"/>
    <property type="molecule type" value="Genomic_DNA"/>
</dbReference>
<evidence type="ECO:0000256" key="1">
    <source>
        <dbReference type="ARBA" id="ARBA00022729"/>
    </source>
</evidence>